<gene>
    <name evidence="3" type="ORF">CC80DRAFT_582119</name>
</gene>
<dbReference type="Gene3D" id="1.10.630.10">
    <property type="entry name" value="Cytochrome P450"/>
    <property type="match status" value="2"/>
</dbReference>
<dbReference type="GO" id="GO:0004497">
    <property type="term" value="F:monooxygenase activity"/>
    <property type="evidence" value="ECO:0007669"/>
    <property type="project" value="InterPro"/>
</dbReference>
<evidence type="ECO:0000256" key="2">
    <source>
        <dbReference type="SAM" id="SignalP"/>
    </source>
</evidence>
<dbReference type="GO" id="GO:0005506">
    <property type="term" value="F:iron ion binding"/>
    <property type="evidence" value="ECO:0007669"/>
    <property type="project" value="InterPro"/>
</dbReference>
<evidence type="ECO:0000313" key="3">
    <source>
        <dbReference type="EMBL" id="KAF1949006.1"/>
    </source>
</evidence>
<reference evidence="3" key="1">
    <citation type="journal article" date="2020" name="Stud. Mycol.">
        <title>101 Dothideomycetes genomes: a test case for predicting lifestyles and emergence of pathogens.</title>
        <authorList>
            <person name="Haridas S."/>
            <person name="Albert R."/>
            <person name="Binder M."/>
            <person name="Bloem J."/>
            <person name="Labutti K."/>
            <person name="Salamov A."/>
            <person name="Andreopoulos B."/>
            <person name="Baker S."/>
            <person name="Barry K."/>
            <person name="Bills G."/>
            <person name="Bluhm B."/>
            <person name="Cannon C."/>
            <person name="Castanera R."/>
            <person name="Culley D."/>
            <person name="Daum C."/>
            <person name="Ezra D."/>
            <person name="Gonzalez J."/>
            <person name="Henrissat B."/>
            <person name="Kuo A."/>
            <person name="Liang C."/>
            <person name="Lipzen A."/>
            <person name="Lutzoni F."/>
            <person name="Magnuson J."/>
            <person name="Mondo S."/>
            <person name="Nolan M."/>
            <person name="Ohm R."/>
            <person name="Pangilinan J."/>
            <person name="Park H.-J."/>
            <person name="Ramirez L."/>
            <person name="Alfaro M."/>
            <person name="Sun H."/>
            <person name="Tritt A."/>
            <person name="Yoshinaga Y."/>
            <person name="Zwiers L.-H."/>
            <person name="Turgeon B."/>
            <person name="Goodwin S."/>
            <person name="Spatafora J."/>
            <person name="Crous P."/>
            <person name="Grigoriev I."/>
        </authorList>
    </citation>
    <scope>NUCLEOTIDE SEQUENCE</scope>
    <source>
        <strain evidence="3">CBS 675.92</strain>
    </source>
</reference>
<dbReference type="PANTHER" id="PTHR24305:SF166">
    <property type="entry name" value="CYTOCHROME P450 12A4, MITOCHONDRIAL-RELATED"/>
    <property type="match status" value="1"/>
</dbReference>
<evidence type="ECO:0000313" key="4">
    <source>
        <dbReference type="Proteomes" id="UP000800035"/>
    </source>
</evidence>
<dbReference type="OrthoDB" id="1470350at2759"/>
<accession>A0A6A5TE28</accession>
<sequence>MSYFALTLPLPLLIWMLWWMQSLAFNYASARKTGVPILVRYITPTNPLWMVFGNLLIKACAYSPFGNGRFTRFYSLGWAANDRYRVHLELGDVFMLVTPGGNRLYVSDPVVALNIMKRRRDFGRDIKMMQFLSVYGENVFTAAGKDWQKHRKATMIAFADIDELVWQESLNQADILLRSWLQSTEPVRSLADDTKVLTSNAGACVVAFRTYVIRMVEEEKAEIRAGTRSRHNLVASLVRACKTHHPEGHRLEPGSDTTSITLATAILFLAAHPAVQEWIAEEVAHYTSALGVSHTDCALFPKLERCKAVMLETLRICHPVSQIIKKTGPAPETIPVRSKCIIIPPRTAIQINMSSLQTDPNIWGEDSLLWKPRRWMEGGPASQTDLESETLLPDTKGSYMPWAIDQHVCPGKKYSQLELVAVIAKAIGEYEVLPALCPGESVEEARRRLIHIAMETESKTLLNDIKNPESAALVWKPQVRR</sequence>
<dbReference type="PRINTS" id="PR00385">
    <property type="entry name" value="P450"/>
</dbReference>
<keyword evidence="4" id="KW-1185">Reference proteome</keyword>
<dbReference type="Pfam" id="PF00067">
    <property type="entry name" value="p450"/>
    <property type="match status" value="1"/>
</dbReference>
<comment type="similarity">
    <text evidence="1">Belongs to the cytochrome P450 family.</text>
</comment>
<protein>
    <submittedName>
        <fullName evidence="3">Cytochrome P450</fullName>
    </submittedName>
</protein>
<dbReference type="InterPro" id="IPR050121">
    <property type="entry name" value="Cytochrome_P450_monoxygenase"/>
</dbReference>
<feature type="chain" id="PRO_5025544706" evidence="2">
    <location>
        <begin position="25"/>
        <end position="481"/>
    </location>
</feature>
<keyword evidence="2" id="KW-0732">Signal</keyword>
<dbReference type="SUPFAM" id="SSF48264">
    <property type="entry name" value="Cytochrome P450"/>
    <property type="match status" value="1"/>
</dbReference>
<dbReference type="Proteomes" id="UP000800035">
    <property type="component" value="Unassembled WGS sequence"/>
</dbReference>
<organism evidence="3 4">
    <name type="scientific">Byssothecium circinans</name>
    <dbReference type="NCBI Taxonomy" id="147558"/>
    <lineage>
        <taxon>Eukaryota</taxon>
        <taxon>Fungi</taxon>
        <taxon>Dikarya</taxon>
        <taxon>Ascomycota</taxon>
        <taxon>Pezizomycotina</taxon>
        <taxon>Dothideomycetes</taxon>
        <taxon>Pleosporomycetidae</taxon>
        <taxon>Pleosporales</taxon>
        <taxon>Massarineae</taxon>
        <taxon>Massarinaceae</taxon>
        <taxon>Byssothecium</taxon>
    </lineage>
</organism>
<dbReference type="PANTHER" id="PTHR24305">
    <property type="entry name" value="CYTOCHROME P450"/>
    <property type="match status" value="1"/>
</dbReference>
<dbReference type="GO" id="GO:0016705">
    <property type="term" value="F:oxidoreductase activity, acting on paired donors, with incorporation or reduction of molecular oxygen"/>
    <property type="evidence" value="ECO:0007669"/>
    <property type="project" value="InterPro"/>
</dbReference>
<dbReference type="GO" id="GO:0020037">
    <property type="term" value="F:heme binding"/>
    <property type="evidence" value="ECO:0007669"/>
    <property type="project" value="InterPro"/>
</dbReference>
<name>A0A6A5TE28_9PLEO</name>
<dbReference type="InterPro" id="IPR001128">
    <property type="entry name" value="Cyt_P450"/>
</dbReference>
<dbReference type="AlphaFoldDB" id="A0A6A5TE28"/>
<evidence type="ECO:0000256" key="1">
    <source>
        <dbReference type="ARBA" id="ARBA00010617"/>
    </source>
</evidence>
<proteinExistence type="inferred from homology"/>
<dbReference type="EMBL" id="ML977044">
    <property type="protein sequence ID" value="KAF1949006.1"/>
    <property type="molecule type" value="Genomic_DNA"/>
</dbReference>
<dbReference type="InterPro" id="IPR036396">
    <property type="entry name" value="Cyt_P450_sf"/>
</dbReference>
<feature type="signal peptide" evidence="2">
    <location>
        <begin position="1"/>
        <end position="24"/>
    </location>
</feature>